<dbReference type="Proteomes" id="UP001168338">
    <property type="component" value="Unassembled WGS sequence"/>
</dbReference>
<evidence type="ECO:0000313" key="1">
    <source>
        <dbReference type="EMBL" id="MDN7023517.1"/>
    </source>
</evidence>
<keyword evidence="2" id="KW-1185">Reference proteome</keyword>
<dbReference type="RefSeq" id="WP_301662559.1">
    <property type="nucleotide sequence ID" value="NZ_VCYH01000001.1"/>
</dbReference>
<dbReference type="EMBL" id="VCYH01000001">
    <property type="protein sequence ID" value="MDN7023517.1"/>
    <property type="molecule type" value="Genomic_DNA"/>
</dbReference>
<reference evidence="1" key="1">
    <citation type="submission" date="2019-05" db="EMBL/GenBank/DDBJ databases">
        <title>Methanoculleus sp. FWC-SCC1, a methanogenic archaeon isolated from deep marine cold seep.</title>
        <authorList>
            <person name="Chen Y.-W."/>
            <person name="Chen S.-C."/>
            <person name="Teng N.-H."/>
            <person name="Lai M.-C."/>
        </authorList>
    </citation>
    <scope>NUCLEOTIDE SEQUENCE</scope>
    <source>
        <strain evidence="1">FWC-SCC1</strain>
    </source>
</reference>
<name>A0ABT8M6F6_9EURY</name>
<comment type="caution">
    <text evidence="1">The sequence shown here is derived from an EMBL/GenBank/DDBJ whole genome shotgun (WGS) entry which is preliminary data.</text>
</comment>
<proteinExistence type="predicted"/>
<evidence type="ECO:0000313" key="2">
    <source>
        <dbReference type="Proteomes" id="UP001168338"/>
    </source>
</evidence>
<gene>
    <name evidence="1" type="ORF">FGU65_01140</name>
</gene>
<protein>
    <submittedName>
        <fullName evidence="1">Uncharacterized protein</fullName>
    </submittedName>
</protein>
<accession>A0ABT8M6F6</accession>
<sequence length="150" mass="16657">MRWAAPVIVLMLLAVLAAPAFANDDSARYSYISIENVSINLAEEHAVVTVDYTIDDGISLLVMLLGKSDLRRKVLEVLDFENARVQRLDLNRAVVIVSNASDDYGGGTYWFPKHTFTVQIPDLTVTTPQETRRFTHVREVPGGIGYFAAT</sequence>
<organism evidence="1 2">
    <name type="scientific">Methanoculleus frigidifontis</name>
    <dbReference type="NCBI Taxonomy" id="2584085"/>
    <lineage>
        <taxon>Archaea</taxon>
        <taxon>Methanobacteriati</taxon>
        <taxon>Methanobacteriota</taxon>
        <taxon>Stenosarchaea group</taxon>
        <taxon>Methanomicrobia</taxon>
        <taxon>Methanomicrobiales</taxon>
        <taxon>Methanomicrobiaceae</taxon>
        <taxon>Methanoculleus</taxon>
    </lineage>
</organism>